<sequence>MAHMKTDSFRFQRNTSVSSSGSSNRSNGQEPCRKRLQDKFDECDQTNNKGQDENSRSTADRSVLSVLNFNDTRRYLRNGAERITKTFNTVRISIGTFSQRFKINTKRRQILEEGPMTPNPQTPLTHSRQILGRTPTKLYSPFGIGDSPYNPTTIDKENISISINSRK</sequence>
<evidence type="ECO:0000313" key="3">
    <source>
        <dbReference type="Proteomes" id="UP001566132"/>
    </source>
</evidence>
<comment type="caution">
    <text evidence="2">The sequence shown here is derived from an EMBL/GenBank/DDBJ whole genome shotgun (WGS) entry which is preliminary data.</text>
</comment>
<accession>A0ABD1ES66</accession>
<dbReference type="AlphaFoldDB" id="A0ABD1ES66"/>
<keyword evidence="3" id="KW-1185">Reference proteome</keyword>
<evidence type="ECO:0000313" key="2">
    <source>
        <dbReference type="EMBL" id="KAL1501610.1"/>
    </source>
</evidence>
<feature type="compositionally biased region" description="Basic and acidic residues" evidence="1">
    <location>
        <begin position="1"/>
        <end position="10"/>
    </location>
</feature>
<feature type="compositionally biased region" description="Low complexity" evidence="1">
    <location>
        <begin position="16"/>
        <end position="28"/>
    </location>
</feature>
<gene>
    <name evidence="2" type="ORF">ABEB36_006907</name>
</gene>
<dbReference type="Proteomes" id="UP001566132">
    <property type="component" value="Unassembled WGS sequence"/>
</dbReference>
<proteinExistence type="predicted"/>
<organism evidence="2 3">
    <name type="scientific">Hypothenemus hampei</name>
    <name type="common">Coffee berry borer</name>
    <dbReference type="NCBI Taxonomy" id="57062"/>
    <lineage>
        <taxon>Eukaryota</taxon>
        <taxon>Metazoa</taxon>
        <taxon>Ecdysozoa</taxon>
        <taxon>Arthropoda</taxon>
        <taxon>Hexapoda</taxon>
        <taxon>Insecta</taxon>
        <taxon>Pterygota</taxon>
        <taxon>Neoptera</taxon>
        <taxon>Endopterygota</taxon>
        <taxon>Coleoptera</taxon>
        <taxon>Polyphaga</taxon>
        <taxon>Cucujiformia</taxon>
        <taxon>Curculionidae</taxon>
        <taxon>Scolytinae</taxon>
        <taxon>Hypothenemus</taxon>
    </lineage>
</organism>
<name>A0ABD1ES66_HYPHA</name>
<protein>
    <submittedName>
        <fullName evidence="2">Uncharacterized protein</fullName>
    </submittedName>
</protein>
<dbReference type="EMBL" id="JBDJPC010000005">
    <property type="protein sequence ID" value="KAL1501610.1"/>
    <property type="molecule type" value="Genomic_DNA"/>
</dbReference>
<reference evidence="2 3" key="1">
    <citation type="submission" date="2024-05" db="EMBL/GenBank/DDBJ databases">
        <title>Genetic variation in Jamaican populations of the coffee berry borer (Hypothenemus hampei).</title>
        <authorList>
            <person name="Errbii M."/>
            <person name="Myrie A."/>
        </authorList>
    </citation>
    <scope>NUCLEOTIDE SEQUENCE [LARGE SCALE GENOMIC DNA]</scope>
    <source>
        <strain evidence="2">JA-Hopewell-2020-01-JO</strain>
        <tissue evidence="2">Whole body</tissue>
    </source>
</reference>
<evidence type="ECO:0000256" key="1">
    <source>
        <dbReference type="SAM" id="MobiDB-lite"/>
    </source>
</evidence>
<feature type="region of interest" description="Disordered" evidence="1">
    <location>
        <begin position="1"/>
        <end position="34"/>
    </location>
</feature>